<protein>
    <submittedName>
        <fullName evidence="3">Uncharacterized protein</fullName>
    </submittedName>
</protein>
<keyword evidence="2" id="KW-0677">Repeat</keyword>
<evidence type="ECO:0000313" key="3">
    <source>
        <dbReference type="EMBL" id="KIO02168.1"/>
    </source>
</evidence>
<evidence type="ECO:0000256" key="1">
    <source>
        <dbReference type="ARBA" id="ARBA00022574"/>
    </source>
</evidence>
<dbReference type="SMART" id="SM00320">
    <property type="entry name" value="WD40"/>
    <property type="match status" value="6"/>
</dbReference>
<dbReference type="InterPro" id="IPR011990">
    <property type="entry name" value="TPR-like_helical_dom_sf"/>
</dbReference>
<dbReference type="AlphaFoldDB" id="A0A0C3IZD6"/>
<dbReference type="InterPro" id="IPR011047">
    <property type="entry name" value="Quinoprotein_ADH-like_sf"/>
</dbReference>
<evidence type="ECO:0000256" key="2">
    <source>
        <dbReference type="ARBA" id="ARBA00022737"/>
    </source>
</evidence>
<dbReference type="InterPro" id="IPR001680">
    <property type="entry name" value="WD40_rpt"/>
</dbReference>
<keyword evidence="4" id="KW-1185">Reference proteome</keyword>
<dbReference type="Gene3D" id="2.130.10.10">
    <property type="entry name" value="YVTN repeat-like/Quinoprotein amine dehydrogenase"/>
    <property type="match status" value="2"/>
</dbReference>
<dbReference type="EMBL" id="KN831983">
    <property type="protein sequence ID" value="KIO02168.1"/>
    <property type="molecule type" value="Genomic_DNA"/>
</dbReference>
<dbReference type="PANTHER" id="PTHR22847:SF637">
    <property type="entry name" value="WD REPEAT DOMAIN 5B"/>
    <property type="match status" value="1"/>
</dbReference>
<dbReference type="STRING" id="870435.A0A0C3IZD6"/>
<dbReference type="SUPFAM" id="SSF48452">
    <property type="entry name" value="TPR-like"/>
    <property type="match status" value="1"/>
</dbReference>
<dbReference type="Proteomes" id="UP000054217">
    <property type="component" value="Unassembled WGS sequence"/>
</dbReference>
<name>A0A0C3IZD6_PISTI</name>
<organism evidence="3 4">
    <name type="scientific">Pisolithus tinctorius Marx 270</name>
    <dbReference type="NCBI Taxonomy" id="870435"/>
    <lineage>
        <taxon>Eukaryota</taxon>
        <taxon>Fungi</taxon>
        <taxon>Dikarya</taxon>
        <taxon>Basidiomycota</taxon>
        <taxon>Agaricomycotina</taxon>
        <taxon>Agaricomycetes</taxon>
        <taxon>Agaricomycetidae</taxon>
        <taxon>Boletales</taxon>
        <taxon>Sclerodermatineae</taxon>
        <taxon>Pisolithaceae</taxon>
        <taxon>Pisolithus</taxon>
    </lineage>
</organism>
<dbReference type="OrthoDB" id="2688548at2759"/>
<accession>A0A0C3IZD6</accession>
<gene>
    <name evidence="3" type="ORF">M404DRAFT_1002587</name>
</gene>
<dbReference type="Pfam" id="PF00400">
    <property type="entry name" value="WD40"/>
    <property type="match status" value="4"/>
</dbReference>
<sequence length="422" mass="46182">MDAKRIEIGSQSDLWAVAFAGESQVVGGYAGGDIRRWKIEDGQQGPTMKAGNSVYTLVVSQDGQWIVTGDYGQKAILWNATTHEKVRELTEHRYVVWGVDVSSDGTKIATADWDNVEIFSIPSGDRLLPPLPHDYVSGVKFSPDGTRFATASKTLGFRVYSTNDGNILFESGQGSHVGYWLRTPLAWSPDGQQLFVANKGKIICCDLAKSSSSGWSTHENQSQPSITSNGRFIACAAGPSVSLWDCVSHKQIGGIISHNAQVGCVALSPSGRYLACGNGYNITIHDLRDVLSLEYFNHGLCATQLPLVEMSTKTFQLWMHNDLSQTEMLLSKEISSASSPSHYMLANRALIRARLKHLSPAIEDVKESLQIQRSPIGHIAMAVALLAQGDREAALCTFDLAFHDCEPRDIRFLLLLRVRGAI</sequence>
<evidence type="ECO:0000313" key="4">
    <source>
        <dbReference type="Proteomes" id="UP000054217"/>
    </source>
</evidence>
<dbReference type="PANTHER" id="PTHR22847">
    <property type="entry name" value="WD40 REPEAT PROTEIN"/>
    <property type="match status" value="1"/>
</dbReference>
<dbReference type="SUPFAM" id="SSF50998">
    <property type="entry name" value="Quinoprotein alcohol dehydrogenase-like"/>
    <property type="match status" value="1"/>
</dbReference>
<keyword evidence="1" id="KW-0853">WD repeat</keyword>
<dbReference type="GO" id="GO:1990234">
    <property type="term" value="C:transferase complex"/>
    <property type="evidence" value="ECO:0007669"/>
    <property type="project" value="UniProtKB-ARBA"/>
</dbReference>
<reference evidence="3 4" key="1">
    <citation type="submission" date="2014-04" db="EMBL/GenBank/DDBJ databases">
        <authorList>
            <consortium name="DOE Joint Genome Institute"/>
            <person name="Kuo A."/>
            <person name="Kohler A."/>
            <person name="Costa M.D."/>
            <person name="Nagy L.G."/>
            <person name="Floudas D."/>
            <person name="Copeland A."/>
            <person name="Barry K.W."/>
            <person name="Cichocki N."/>
            <person name="Veneault-Fourrey C."/>
            <person name="LaButti K."/>
            <person name="Lindquist E.A."/>
            <person name="Lipzen A."/>
            <person name="Lundell T."/>
            <person name="Morin E."/>
            <person name="Murat C."/>
            <person name="Sun H."/>
            <person name="Tunlid A."/>
            <person name="Henrissat B."/>
            <person name="Grigoriev I.V."/>
            <person name="Hibbett D.S."/>
            <person name="Martin F."/>
            <person name="Nordberg H.P."/>
            <person name="Cantor M.N."/>
            <person name="Hua S.X."/>
        </authorList>
    </citation>
    <scope>NUCLEOTIDE SEQUENCE [LARGE SCALE GENOMIC DNA]</scope>
    <source>
        <strain evidence="3 4">Marx 270</strain>
    </source>
</reference>
<dbReference type="InterPro" id="IPR015943">
    <property type="entry name" value="WD40/YVTN_repeat-like_dom_sf"/>
</dbReference>
<dbReference type="HOGENOM" id="CLU_028047_1_1_1"/>
<dbReference type="InParanoid" id="A0A0C3IZD6"/>
<proteinExistence type="predicted"/>
<reference evidence="4" key="2">
    <citation type="submission" date="2015-01" db="EMBL/GenBank/DDBJ databases">
        <title>Evolutionary Origins and Diversification of the Mycorrhizal Mutualists.</title>
        <authorList>
            <consortium name="DOE Joint Genome Institute"/>
            <consortium name="Mycorrhizal Genomics Consortium"/>
            <person name="Kohler A."/>
            <person name="Kuo A."/>
            <person name="Nagy L.G."/>
            <person name="Floudas D."/>
            <person name="Copeland A."/>
            <person name="Barry K.W."/>
            <person name="Cichocki N."/>
            <person name="Veneault-Fourrey C."/>
            <person name="LaButti K."/>
            <person name="Lindquist E.A."/>
            <person name="Lipzen A."/>
            <person name="Lundell T."/>
            <person name="Morin E."/>
            <person name="Murat C."/>
            <person name="Riley R."/>
            <person name="Ohm R."/>
            <person name="Sun H."/>
            <person name="Tunlid A."/>
            <person name="Henrissat B."/>
            <person name="Grigoriev I.V."/>
            <person name="Hibbett D.S."/>
            <person name="Martin F."/>
        </authorList>
    </citation>
    <scope>NUCLEOTIDE SEQUENCE [LARGE SCALE GENOMIC DNA]</scope>
    <source>
        <strain evidence="4">Marx 270</strain>
    </source>
</reference>